<dbReference type="Gramene" id="ONK55210">
    <property type="protein sequence ID" value="ONK55210"/>
    <property type="gene ID" value="A4U43_UnF6380"/>
</dbReference>
<protein>
    <submittedName>
        <fullName evidence="1">Uncharacterized protein</fullName>
    </submittedName>
</protein>
<accession>A0A1R3L6H1</accession>
<name>A0A1R3L6H1_ASPOF</name>
<dbReference type="AlphaFoldDB" id="A0A1R3L6H1"/>
<dbReference type="EMBL" id="KV863664">
    <property type="protein sequence ID" value="ONK55210.1"/>
    <property type="molecule type" value="Genomic_DNA"/>
</dbReference>
<proteinExistence type="predicted"/>
<reference evidence="2" key="1">
    <citation type="journal article" date="2017" name="Nat. Commun.">
        <title>The asparagus genome sheds light on the origin and evolution of a young Y chromosome.</title>
        <authorList>
            <person name="Harkess A."/>
            <person name="Zhou J."/>
            <person name="Xu C."/>
            <person name="Bowers J.E."/>
            <person name="Van der Hulst R."/>
            <person name="Ayyampalayam S."/>
            <person name="Mercati F."/>
            <person name="Riccardi P."/>
            <person name="McKain M.R."/>
            <person name="Kakrana A."/>
            <person name="Tang H."/>
            <person name="Ray J."/>
            <person name="Groenendijk J."/>
            <person name="Arikit S."/>
            <person name="Mathioni S.M."/>
            <person name="Nakano M."/>
            <person name="Shan H."/>
            <person name="Telgmann-Rauber A."/>
            <person name="Kanno A."/>
            <person name="Yue Z."/>
            <person name="Chen H."/>
            <person name="Li W."/>
            <person name="Chen Y."/>
            <person name="Xu X."/>
            <person name="Zhang Y."/>
            <person name="Luo S."/>
            <person name="Chen H."/>
            <person name="Gao J."/>
            <person name="Mao Z."/>
            <person name="Pires J.C."/>
            <person name="Luo M."/>
            <person name="Kudrna D."/>
            <person name="Wing R.A."/>
            <person name="Meyers B.C."/>
            <person name="Yi K."/>
            <person name="Kong H."/>
            <person name="Lavrijsen P."/>
            <person name="Sunseri F."/>
            <person name="Falavigna A."/>
            <person name="Ye Y."/>
            <person name="Leebens-Mack J.H."/>
            <person name="Chen G."/>
        </authorList>
    </citation>
    <scope>NUCLEOTIDE SEQUENCE [LARGE SCALE GENOMIC DNA]</scope>
    <source>
        <strain evidence="2">cv. DH0086</strain>
    </source>
</reference>
<organism evidence="1 2">
    <name type="scientific">Asparagus officinalis</name>
    <name type="common">Garden asparagus</name>
    <dbReference type="NCBI Taxonomy" id="4686"/>
    <lineage>
        <taxon>Eukaryota</taxon>
        <taxon>Viridiplantae</taxon>
        <taxon>Streptophyta</taxon>
        <taxon>Embryophyta</taxon>
        <taxon>Tracheophyta</taxon>
        <taxon>Spermatophyta</taxon>
        <taxon>Magnoliopsida</taxon>
        <taxon>Liliopsida</taxon>
        <taxon>Asparagales</taxon>
        <taxon>Asparagaceae</taxon>
        <taxon>Asparagoideae</taxon>
        <taxon>Asparagus</taxon>
    </lineage>
</organism>
<dbReference type="Proteomes" id="UP000243459">
    <property type="component" value="Unassembled WGS sequence"/>
</dbReference>
<gene>
    <name evidence="1" type="ORF">A4U43_UnF6380</name>
</gene>
<evidence type="ECO:0000313" key="2">
    <source>
        <dbReference type="Proteomes" id="UP000243459"/>
    </source>
</evidence>
<keyword evidence="2" id="KW-1185">Reference proteome</keyword>
<sequence length="187" mass="20900">MEYCCKLRMTFKVSPKKKKYVNVDRECDSSTCRRVCCPSGTLVPFLDPAAQLGRVDDPRYVGPVELQQVRHVSVGRVGLYLLRLGRLIRLGSRRVSECLPRRASPGEELVRGSGEEPVLRRKSRRSRRWVRRTQRLGLASALWQSGAASSAGLETSCVSLAAFWSRQDLKANVGHHLHVRGSAAQVS</sequence>
<evidence type="ECO:0000313" key="1">
    <source>
        <dbReference type="EMBL" id="ONK55210.1"/>
    </source>
</evidence>